<evidence type="ECO:0000256" key="2">
    <source>
        <dbReference type="SAM" id="MobiDB-lite"/>
    </source>
</evidence>
<dbReference type="Gene3D" id="3.30.1370.50">
    <property type="entry name" value="R3H-like domain"/>
    <property type="match status" value="1"/>
</dbReference>
<dbReference type="EMBL" id="PJQM01000002">
    <property type="protein sequence ID" value="RCI07328.1"/>
    <property type="molecule type" value="Genomic_DNA"/>
</dbReference>
<evidence type="ECO:0000313" key="3">
    <source>
        <dbReference type="EMBL" id="RCI07328.1"/>
    </source>
</evidence>
<dbReference type="STRING" id="4846.A0A367KYN9"/>
<feature type="compositionally biased region" description="Basic and acidic residues" evidence="2">
    <location>
        <begin position="387"/>
        <end position="404"/>
    </location>
</feature>
<accession>A0A367KYN9</accession>
<dbReference type="SUPFAM" id="SSF82708">
    <property type="entry name" value="R3H domain"/>
    <property type="match status" value="1"/>
</dbReference>
<comment type="similarity">
    <text evidence="1">Belongs to the CAF1 family.</text>
</comment>
<proteinExistence type="inferred from homology"/>
<dbReference type="InterPro" id="IPR006941">
    <property type="entry name" value="RNase_CAF1"/>
</dbReference>
<organism evidence="3 4">
    <name type="scientific">Rhizopus stolonifer</name>
    <name type="common">Rhizopus nigricans</name>
    <dbReference type="NCBI Taxonomy" id="4846"/>
    <lineage>
        <taxon>Eukaryota</taxon>
        <taxon>Fungi</taxon>
        <taxon>Fungi incertae sedis</taxon>
        <taxon>Mucoromycota</taxon>
        <taxon>Mucoromycotina</taxon>
        <taxon>Mucoromycetes</taxon>
        <taxon>Mucorales</taxon>
        <taxon>Mucorineae</taxon>
        <taxon>Rhizopodaceae</taxon>
        <taxon>Rhizopus</taxon>
    </lineage>
</organism>
<dbReference type="PANTHER" id="PTHR15092:SF22">
    <property type="entry name" value="POLY(A)-SPECIFIC RIBONUCLEASE PNLDC1"/>
    <property type="match status" value="1"/>
</dbReference>
<dbReference type="InterPro" id="IPR012337">
    <property type="entry name" value="RNaseH-like_sf"/>
</dbReference>
<dbReference type="PANTHER" id="PTHR15092">
    <property type="entry name" value="POLY A -SPECIFIC RIBONUCLEASE/TARGET OF EGR1, MEMBER 1"/>
    <property type="match status" value="1"/>
</dbReference>
<comment type="caution">
    <text evidence="3">The sequence shown here is derived from an EMBL/GenBank/DDBJ whole genome shotgun (WGS) entry which is preliminary data.</text>
</comment>
<reference evidence="3 4" key="1">
    <citation type="journal article" date="2018" name="G3 (Bethesda)">
        <title>Phylogenetic and Phylogenomic Definition of Rhizopus Species.</title>
        <authorList>
            <person name="Gryganskyi A.P."/>
            <person name="Golan J."/>
            <person name="Dolatabadi S."/>
            <person name="Mondo S."/>
            <person name="Robb S."/>
            <person name="Idnurm A."/>
            <person name="Muszewska A."/>
            <person name="Steczkiewicz K."/>
            <person name="Masonjones S."/>
            <person name="Liao H.L."/>
            <person name="Gajdeczka M.T."/>
            <person name="Anike F."/>
            <person name="Vuek A."/>
            <person name="Anishchenko I.M."/>
            <person name="Voigt K."/>
            <person name="de Hoog G.S."/>
            <person name="Smith M.E."/>
            <person name="Heitman J."/>
            <person name="Vilgalys R."/>
            <person name="Stajich J.E."/>
        </authorList>
    </citation>
    <scope>NUCLEOTIDE SEQUENCE [LARGE SCALE GENOMIC DNA]</scope>
    <source>
        <strain evidence="3 4">LSU 92-RS-03</strain>
    </source>
</reference>
<dbReference type="SUPFAM" id="SSF53098">
    <property type="entry name" value="Ribonuclease H-like"/>
    <property type="match status" value="1"/>
</dbReference>
<sequence length="547" mass="63682">MEIPRQQFAEKLFEVEKAIKECDVIAIDTELSGLHRPLSSKRLYSLEDRYIEYKEATERFVIIQFGLCTFTWDDASGRYISKPFNFYIFPTSITGNVQLNRVFMTQAQAFDFLVRQSFDFNKWVYQGVPYLTKEEEKVYREQGEKKMNDDMPTIPVDEKELGFMQNAKKQIEDWIKDNKNDDGVNIVAKNAYQRRLIYQEVRNTYGEYTALGMQGFIRITKLTEKQHEERKKEKIERFENDCKNAIGFRRVIDMISESKKMIVGHNMLLDVCHVIGQFVQPLPDTLAEFKKITHSLFPNIVDTKYLCAVEPELFRIFGTSTALEQLRFETSKEAFTNPRIDMHPQFPRYLNEKAHEAGYDAFMTGAAFLRLVSYLDLSRNPSKVVIKEEPESEPEEAKAKKVDSEGWEISDEEDSNWYENGEDEEVYNYGSSQVEIFLEDNTLNPVLKKSINKSVLIRSAFECLDFINPETVINQKTAFHVTYKQTPLNSEKAEALFEKHGKLVFEKCDDKSCFVVFERIPSGFDASEYENEYTVVPIASYYESIGS</sequence>
<keyword evidence="4" id="KW-1185">Reference proteome</keyword>
<dbReference type="GO" id="GO:0000175">
    <property type="term" value="F:3'-5'-RNA exonuclease activity"/>
    <property type="evidence" value="ECO:0007669"/>
    <property type="project" value="TreeGrafter"/>
</dbReference>
<evidence type="ECO:0000256" key="1">
    <source>
        <dbReference type="ARBA" id="ARBA00008372"/>
    </source>
</evidence>
<dbReference type="OrthoDB" id="1432093at2759"/>
<dbReference type="GO" id="GO:0003723">
    <property type="term" value="F:RNA binding"/>
    <property type="evidence" value="ECO:0007669"/>
    <property type="project" value="TreeGrafter"/>
</dbReference>
<feature type="region of interest" description="Disordered" evidence="2">
    <location>
        <begin position="387"/>
        <end position="414"/>
    </location>
</feature>
<protein>
    <submittedName>
        <fullName evidence="3">Uncharacterized protein</fullName>
    </submittedName>
</protein>
<dbReference type="AlphaFoldDB" id="A0A367KYN9"/>
<evidence type="ECO:0000313" key="4">
    <source>
        <dbReference type="Proteomes" id="UP000253551"/>
    </source>
</evidence>
<dbReference type="InterPro" id="IPR051181">
    <property type="entry name" value="CAF1_poly(A)_ribonucleases"/>
</dbReference>
<dbReference type="Pfam" id="PF04857">
    <property type="entry name" value="CAF1"/>
    <property type="match status" value="1"/>
</dbReference>
<dbReference type="Proteomes" id="UP000253551">
    <property type="component" value="Unassembled WGS sequence"/>
</dbReference>
<dbReference type="Gene3D" id="3.30.420.10">
    <property type="entry name" value="Ribonuclease H-like superfamily/Ribonuclease H"/>
    <property type="match status" value="1"/>
</dbReference>
<name>A0A367KYN9_RHIST</name>
<gene>
    <name evidence="3" type="ORF">CU098_013974</name>
</gene>
<dbReference type="InterPro" id="IPR036397">
    <property type="entry name" value="RNaseH_sf"/>
</dbReference>
<dbReference type="InterPro" id="IPR036867">
    <property type="entry name" value="R3H_dom_sf"/>
</dbReference>
<feature type="compositionally biased region" description="Acidic residues" evidence="2">
    <location>
        <begin position="405"/>
        <end position="414"/>
    </location>
</feature>